<sequence>MGQNLALNFANKGLKVSVYNRTEANEGKVIADFISKNKNQGNFLGFTDLETFVNSLAKPRKIF</sequence>
<dbReference type="InterPro" id="IPR006183">
    <property type="entry name" value="Pgluconate_DH"/>
</dbReference>
<dbReference type="InterPro" id="IPR036291">
    <property type="entry name" value="NAD(P)-bd_dom_sf"/>
</dbReference>
<gene>
    <name evidence="2" type="ORF">METZ01_LOCUS332908</name>
</gene>
<organism evidence="2">
    <name type="scientific">marine metagenome</name>
    <dbReference type="NCBI Taxonomy" id="408172"/>
    <lineage>
        <taxon>unclassified sequences</taxon>
        <taxon>metagenomes</taxon>
        <taxon>ecological metagenomes</taxon>
    </lineage>
</organism>
<evidence type="ECO:0000313" key="2">
    <source>
        <dbReference type="EMBL" id="SVC80054.1"/>
    </source>
</evidence>
<feature type="domain" description="6-phosphogluconate dehydrogenase NADP-binding" evidence="1">
    <location>
        <begin position="1"/>
        <end position="45"/>
    </location>
</feature>
<dbReference type="Pfam" id="PF03446">
    <property type="entry name" value="NAD_binding_2"/>
    <property type="match status" value="1"/>
</dbReference>
<dbReference type="InterPro" id="IPR006115">
    <property type="entry name" value="6PGDH_NADP-bd"/>
</dbReference>
<accession>A0A382Q396</accession>
<dbReference type="GO" id="GO:0050661">
    <property type="term" value="F:NADP binding"/>
    <property type="evidence" value="ECO:0007669"/>
    <property type="project" value="InterPro"/>
</dbReference>
<dbReference type="EMBL" id="UINC01111671">
    <property type="protein sequence ID" value="SVC80054.1"/>
    <property type="molecule type" value="Genomic_DNA"/>
</dbReference>
<feature type="non-terminal residue" evidence="2">
    <location>
        <position position="63"/>
    </location>
</feature>
<evidence type="ECO:0000259" key="1">
    <source>
        <dbReference type="Pfam" id="PF03446"/>
    </source>
</evidence>
<protein>
    <recommendedName>
        <fullName evidence="1">6-phosphogluconate dehydrogenase NADP-binding domain-containing protein</fullName>
    </recommendedName>
</protein>
<dbReference type="AlphaFoldDB" id="A0A382Q396"/>
<dbReference type="GO" id="GO:0004616">
    <property type="term" value="F:phosphogluconate dehydrogenase (decarboxylating) activity"/>
    <property type="evidence" value="ECO:0007669"/>
    <property type="project" value="InterPro"/>
</dbReference>
<dbReference type="Gene3D" id="3.40.50.720">
    <property type="entry name" value="NAD(P)-binding Rossmann-like Domain"/>
    <property type="match status" value="1"/>
</dbReference>
<dbReference type="SUPFAM" id="SSF51735">
    <property type="entry name" value="NAD(P)-binding Rossmann-fold domains"/>
    <property type="match status" value="1"/>
</dbReference>
<dbReference type="PANTHER" id="PTHR11811">
    <property type="entry name" value="6-PHOSPHOGLUCONATE DEHYDROGENASE"/>
    <property type="match status" value="1"/>
</dbReference>
<proteinExistence type="predicted"/>
<name>A0A382Q396_9ZZZZ</name>
<reference evidence="2" key="1">
    <citation type="submission" date="2018-05" db="EMBL/GenBank/DDBJ databases">
        <authorList>
            <person name="Lanie J.A."/>
            <person name="Ng W.-L."/>
            <person name="Kazmierczak K.M."/>
            <person name="Andrzejewski T.M."/>
            <person name="Davidsen T.M."/>
            <person name="Wayne K.J."/>
            <person name="Tettelin H."/>
            <person name="Glass J.I."/>
            <person name="Rusch D."/>
            <person name="Podicherti R."/>
            <person name="Tsui H.-C.T."/>
            <person name="Winkler M.E."/>
        </authorList>
    </citation>
    <scope>NUCLEOTIDE SEQUENCE</scope>
</reference>